<evidence type="ECO:0000256" key="11">
    <source>
        <dbReference type="SAM" id="MobiDB-lite"/>
    </source>
</evidence>
<gene>
    <name evidence="13" type="primary">allB</name>
    <name evidence="13" type="ORF">GCM10020260_27380</name>
</gene>
<proteinExistence type="inferred from homology"/>
<dbReference type="InterPro" id="IPR011059">
    <property type="entry name" value="Metal-dep_hydrolase_composite"/>
</dbReference>
<comment type="similarity">
    <text evidence="5">Belongs to the metallo-dependent hydrolases superfamily. Allantoinase family.</text>
</comment>
<dbReference type="Pfam" id="PF01979">
    <property type="entry name" value="Amidohydro_1"/>
    <property type="match status" value="1"/>
</dbReference>
<dbReference type="Proteomes" id="UP001501736">
    <property type="component" value="Unassembled WGS sequence"/>
</dbReference>
<evidence type="ECO:0000256" key="5">
    <source>
        <dbReference type="ARBA" id="ARBA00010368"/>
    </source>
</evidence>
<dbReference type="EMBL" id="BAAAYG010000018">
    <property type="protein sequence ID" value="GAA3288564.1"/>
    <property type="molecule type" value="Genomic_DNA"/>
</dbReference>
<accession>A0ABP6RFK3</accession>
<comment type="similarity">
    <text evidence="4">Belongs to the metallo-dependent hydrolases superfamily. DHOase family. Class I DHOase subfamily.</text>
</comment>
<comment type="pathway">
    <text evidence="3">Nitrogen metabolism; (S)-allantoin degradation; allantoate from (S)-allantoin: step 1/1.</text>
</comment>
<evidence type="ECO:0000256" key="1">
    <source>
        <dbReference type="ARBA" id="ARBA00001947"/>
    </source>
</evidence>
<evidence type="ECO:0000259" key="12">
    <source>
        <dbReference type="Pfam" id="PF01979"/>
    </source>
</evidence>
<dbReference type="PROSITE" id="PS00482">
    <property type="entry name" value="DIHYDROOROTASE_1"/>
    <property type="match status" value="1"/>
</dbReference>
<evidence type="ECO:0000256" key="7">
    <source>
        <dbReference type="ARBA" id="ARBA00012863"/>
    </source>
</evidence>
<comment type="function">
    <text evidence="2">Catalyzes the reversible cyclization of carbamoyl aspartate to dihydroorotate.</text>
</comment>
<keyword evidence="14" id="KW-1185">Reference proteome</keyword>
<evidence type="ECO:0000256" key="3">
    <source>
        <dbReference type="ARBA" id="ARBA00004968"/>
    </source>
</evidence>
<feature type="region of interest" description="Disordered" evidence="11">
    <location>
        <begin position="1"/>
        <end position="22"/>
    </location>
</feature>
<organism evidence="13 14">
    <name type="scientific">Nesterenkonia halobia</name>
    <dbReference type="NCBI Taxonomy" id="37922"/>
    <lineage>
        <taxon>Bacteria</taxon>
        <taxon>Bacillati</taxon>
        <taxon>Actinomycetota</taxon>
        <taxon>Actinomycetes</taxon>
        <taxon>Micrococcales</taxon>
        <taxon>Micrococcaceae</taxon>
        <taxon>Nesterenkonia</taxon>
    </lineage>
</organism>
<evidence type="ECO:0000313" key="14">
    <source>
        <dbReference type="Proteomes" id="UP001501736"/>
    </source>
</evidence>
<keyword evidence="10" id="KW-0862">Zinc</keyword>
<comment type="subunit">
    <text evidence="6">Homotetramer.</text>
</comment>
<reference evidence="14" key="1">
    <citation type="journal article" date="2019" name="Int. J. Syst. Evol. Microbiol.">
        <title>The Global Catalogue of Microorganisms (GCM) 10K type strain sequencing project: providing services to taxonomists for standard genome sequencing and annotation.</title>
        <authorList>
            <consortium name="The Broad Institute Genomics Platform"/>
            <consortium name="The Broad Institute Genome Sequencing Center for Infectious Disease"/>
            <person name="Wu L."/>
            <person name="Ma J."/>
        </authorList>
    </citation>
    <scope>NUCLEOTIDE SEQUENCE [LARGE SCALE GENOMIC DNA]</scope>
    <source>
        <strain evidence="14">JCM 11483</strain>
    </source>
</reference>
<dbReference type="PANTHER" id="PTHR43668:SF2">
    <property type="entry name" value="ALLANTOINASE"/>
    <property type="match status" value="1"/>
</dbReference>
<evidence type="ECO:0000313" key="13">
    <source>
        <dbReference type="EMBL" id="GAA3288564.1"/>
    </source>
</evidence>
<sequence>MDGRGGPAGGSTASTGGVTMTQSIRDTVDGAVSGGRTVHELVIRAERALLPEGWAAVEIGVTEGRIVAVAAAGARLAGERRIELAADEVLLPGLVDSHVHVNDPGRSEWEGFATATRAAAAGGVTTLIDMPLNCLPPTVDVDALETKRAVAAPAAHVDVGFWGGATPGSTAQLAPLHEAGVFGFKCFLEHSGVDEFPHLEPEEMERDMAVLAERDSQMIVHAEDSRTLADAPTASGRQYRSFLESRPEEAEHVAIAAVIDAARRTGCRAHILHLSAAGALEQIAAARAEGVRLTVETCPHYLVLAAEEIADGATTHKCCPPVREGANRDALWQGLLDGTIDCVVSDHSPSTPELKEVDTGDFGTAWGGISSLQLGLPLLWTAARRRGIGLEQVVRWMSSGPAAVAGVSGKGSIVEGGDADFAVFAPEREWTVEAAELRHRHPLTAYQGWPVQGAVTRTILRGDEVDGARPRGRLIERS</sequence>
<dbReference type="InterPro" id="IPR032466">
    <property type="entry name" value="Metal_Hydrolase"/>
</dbReference>
<dbReference type="InterPro" id="IPR002195">
    <property type="entry name" value="Dihydroorotase_CS"/>
</dbReference>
<name>A0ABP6RFK3_9MICC</name>
<protein>
    <recommendedName>
        <fullName evidence="7">allantoinase</fullName>
        <ecNumber evidence="7">3.5.2.5</ecNumber>
    </recommendedName>
</protein>
<evidence type="ECO:0000256" key="9">
    <source>
        <dbReference type="ARBA" id="ARBA00022801"/>
    </source>
</evidence>
<dbReference type="SUPFAM" id="SSF51556">
    <property type="entry name" value="Metallo-dependent hydrolases"/>
    <property type="match status" value="1"/>
</dbReference>
<dbReference type="InterPro" id="IPR050138">
    <property type="entry name" value="DHOase/Allantoinase_Hydrolase"/>
</dbReference>
<evidence type="ECO:0000256" key="6">
    <source>
        <dbReference type="ARBA" id="ARBA00011881"/>
    </source>
</evidence>
<evidence type="ECO:0000256" key="2">
    <source>
        <dbReference type="ARBA" id="ARBA00002368"/>
    </source>
</evidence>
<evidence type="ECO:0000256" key="4">
    <source>
        <dbReference type="ARBA" id="ARBA00010286"/>
    </source>
</evidence>
<dbReference type="EC" id="3.5.2.5" evidence="7"/>
<dbReference type="SUPFAM" id="SSF51338">
    <property type="entry name" value="Composite domain of metallo-dependent hydrolases"/>
    <property type="match status" value="1"/>
</dbReference>
<keyword evidence="9" id="KW-0378">Hydrolase</keyword>
<dbReference type="Gene3D" id="3.20.20.140">
    <property type="entry name" value="Metal-dependent hydrolases"/>
    <property type="match status" value="1"/>
</dbReference>
<dbReference type="PANTHER" id="PTHR43668">
    <property type="entry name" value="ALLANTOINASE"/>
    <property type="match status" value="1"/>
</dbReference>
<keyword evidence="8" id="KW-0479">Metal-binding</keyword>
<dbReference type="InterPro" id="IPR006680">
    <property type="entry name" value="Amidohydro-rel"/>
</dbReference>
<dbReference type="NCBIfam" id="TIGR03178">
    <property type="entry name" value="allantoinase"/>
    <property type="match status" value="1"/>
</dbReference>
<evidence type="ECO:0000256" key="10">
    <source>
        <dbReference type="ARBA" id="ARBA00022833"/>
    </source>
</evidence>
<feature type="domain" description="Amidohydrolase-related" evidence="12">
    <location>
        <begin position="89"/>
        <end position="465"/>
    </location>
</feature>
<evidence type="ECO:0000256" key="8">
    <source>
        <dbReference type="ARBA" id="ARBA00022723"/>
    </source>
</evidence>
<comment type="caution">
    <text evidence="13">The sequence shown here is derived from an EMBL/GenBank/DDBJ whole genome shotgun (WGS) entry which is preliminary data.</text>
</comment>
<comment type="cofactor">
    <cofactor evidence="1">
        <name>Zn(2+)</name>
        <dbReference type="ChEBI" id="CHEBI:29105"/>
    </cofactor>
</comment>
<dbReference type="InterPro" id="IPR017593">
    <property type="entry name" value="Allantoinase"/>
</dbReference>